<dbReference type="GO" id="GO:0005886">
    <property type="term" value="C:plasma membrane"/>
    <property type="evidence" value="ECO:0007669"/>
    <property type="project" value="InterPro"/>
</dbReference>
<protein>
    <submittedName>
        <fullName evidence="5">Anti-sigma factor</fullName>
    </submittedName>
</protein>
<evidence type="ECO:0000256" key="3">
    <source>
        <dbReference type="SAM" id="Phobius"/>
    </source>
</evidence>
<keyword evidence="1" id="KW-0805">Transcription regulation</keyword>
<keyword evidence="6" id="KW-1185">Reference proteome</keyword>
<evidence type="ECO:0000259" key="4">
    <source>
        <dbReference type="Pfam" id="PF10099"/>
    </source>
</evidence>
<dbReference type="Proteomes" id="UP000317982">
    <property type="component" value="Unassembled WGS sequence"/>
</dbReference>
<keyword evidence="2" id="KW-0804">Transcription</keyword>
<keyword evidence="3" id="KW-0472">Membrane</keyword>
<evidence type="ECO:0000256" key="1">
    <source>
        <dbReference type="ARBA" id="ARBA00023015"/>
    </source>
</evidence>
<comment type="caution">
    <text evidence="5">The sequence shown here is derived from an EMBL/GenBank/DDBJ whole genome shotgun (WGS) entry which is preliminary data.</text>
</comment>
<evidence type="ECO:0000313" key="6">
    <source>
        <dbReference type="Proteomes" id="UP000317982"/>
    </source>
</evidence>
<feature type="domain" description="Anti-sigma K factor RskA C-terminal" evidence="4">
    <location>
        <begin position="99"/>
        <end position="226"/>
    </location>
</feature>
<keyword evidence="3" id="KW-1133">Transmembrane helix</keyword>
<dbReference type="InParanoid" id="A0A545AV82"/>
<dbReference type="AlphaFoldDB" id="A0A545AV82"/>
<accession>A0A545AV82</accession>
<dbReference type="InterPro" id="IPR041916">
    <property type="entry name" value="Anti_sigma_zinc_sf"/>
</dbReference>
<dbReference type="EMBL" id="VIRS01000005">
    <property type="protein sequence ID" value="TQS45246.1"/>
    <property type="molecule type" value="Genomic_DNA"/>
</dbReference>
<name>A0A545AV82_9ACTN</name>
<dbReference type="InterPro" id="IPR018764">
    <property type="entry name" value="RskA_C"/>
</dbReference>
<sequence>MRHVDPERLTMLALDDDVPLPGVDTEWERAHLAECPVCRHELTTLRHVVGLGREAEADDLEPPPPPARVWDAISAEIPATPGFPAHGVPPRRVKKKGLVAVAAAALGVVIGIGATLGWQHLREPEAPRVVAATALTPIGAAGGTGDARLVRTGGRLALEVDVHDLPLTNGYYEAWMFVPGTTRMQAMGTVRPGEVARFPVPAGLDPAGWRGIDISAEAFDGDPTHSAVSVLRGELRR</sequence>
<dbReference type="Gene3D" id="1.10.10.1320">
    <property type="entry name" value="Anti-sigma factor, zinc-finger domain"/>
    <property type="match status" value="1"/>
</dbReference>
<proteinExistence type="predicted"/>
<evidence type="ECO:0000256" key="2">
    <source>
        <dbReference type="ARBA" id="ARBA00023163"/>
    </source>
</evidence>
<reference evidence="5 6" key="1">
    <citation type="submission" date="2019-07" db="EMBL/GenBank/DDBJ databases">
        <title>Cryptosporangium phraense sp. nov., isolated from plant litter.</title>
        <authorList>
            <person name="Suriyachadkun C."/>
        </authorList>
    </citation>
    <scope>NUCLEOTIDE SEQUENCE [LARGE SCALE GENOMIC DNA]</scope>
    <source>
        <strain evidence="5 6">A-T 5661</strain>
    </source>
</reference>
<feature type="transmembrane region" description="Helical" evidence="3">
    <location>
        <begin position="98"/>
        <end position="118"/>
    </location>
</feature>
<keyword evidence="3" id="KW-0812">Transmembrane</keyword>
<dbReference type="Pfam" id="PF10099">
    <property type="entry name" value="RskA_C"/>
    <property type="match status" value="1"/>
</dbReference>
<organism evidence="5 6">
    <name type="scientific">Cryptosporangium phraense</name>
    <dbReference type="NCBI Taxonomy" id="2593070"/>
    <lineage>
        <taxon>Bacteria</taxon>
        <taxon>Bacillati</taxon>
        <taxon>Actinomycetota</taxon>
        <taxon>Actinomycetes</taxon>
        <taxon>Cryptosporangiales</taxon>
        <taxon>Cryptosporangiaceae</taxon>
        <taxon>Cryptosporangium</taxon>
    </lineage>
</organism>
<gene>
    <name evidence="5" type="ORF">FL583_09090</name>
</gene>
<evidence type="ECO:0000313" key="5">
    <source>
        <dbReference type="EMBL" id="TQS45246.1"/>
    </source>
</evidence>
<dbReference type="OrthoDB" id="4328740at2"/>